<reference evidence="11" key="1">
    <citation type="submission" date="2014-12" db="EMBL/GenBank/DDBJ databases">
        <title>Genome Sequence of Valsa Canker Pathogens Uncovers a Specific Adaption of Colonization on Woody Bark.</title>
        <authorList>
            <person name="Yin Z."/>
            <person name="Liu H."/>
            <person name="Gao X."/>
            <person name="Li Z."/>
            <person name="Song N."/>
            <person name="Ke X."/>
            <person name="Dai Q."/>
            <person name="Wu Y."/>
            <person name="Sun Y."/>
            <person name="Xu J.-R."/>
            <person name="Kang Z.K."/>
            <person name="Wang L."/>
            <person name="Huang L."/>
        </authorList>
    </citation>
    <scope>NUCLEOTIDE SEQUENCE [LARGE SCALE GENOMIC DNA]</scope>
    <source>
        <strain evidence="11">03-8</strain>
    </source>
</reference>
<dbReference type="PIRSF" id="PIRSF006336">
    <property type="entry name" value="B-gal"/>
    <property type="match status" value="1"/>
</dbReference>
<feature type="chain" id="PRO_5008266517" description="Beta-galactosidase" evidence="7">
    <location>
        <begin position="27"/>
        <end position="644"/>
    </location>
</feature>
<evidence type="ECO:0000256" key="6">
    <source>
        <dbReference type="RuleBase" id="RU003679"/>
    </source>
</evidence>
<accession>A0A194VH54</accession>
<keyword evidence="3 5" id="KW-0326">Glycosidase</keyword>
<organism evidence="11 12">
    <name type="scientific">Cytospora mali</name>
    <name type="common">Apple Valsa canker fungus</name>
    <name type="synonym">Valsa mali</name>
    <dbReference type="NCBI Taxonomy" id="578113"/>
    <lineage>
        <taxon>Eukaryota</taxon>
        <taxon>Fungi</taxon>
        <taxon>Dikarya</taxon>
        <taxon>Ascomycota</taxon>
        <taxon>Pezizomycotina</taxon>
        <taxon>Sordariomycetes</taxon>
        <taxon>Sordariomycetidae</taxon>
        <taxon>Diaporthales</taxon>
        <taxon>Cytosporaceae</taxon>
        <taxon>Cytospora</taxon>
    </lineage>
</organism>
<evidence type="ECO:0000256" key="1">
    <source>
        <dbReference type="ARBA" id="ARBA00009809"/>
    </source>
</evidence>
<evidence type="ECO:0000256" key="2">
    <source>
        <dbReference type="ARBA" id="ARBA00022801"/>
    </source>
</evidence>
<keyword evidence="7" id="KW-0732">Signal</keyword>
<evidence type="ECO:0000256" key="3">
    <source>
        <dbReference type="ARBA" id="ARBA00023295"/>
    </source>
</evidence>
<evidence type="ECO:0000256" key="4">
    <source>
        <dbReference type="PIRSR" id="PIRSR006336-1"/>
    </source>
</evidence>
<feature type="domain" description="Glycoside hydrolase 35 catalytic" evidence="8">
    <location>
        <begin position="41"/>
        <end position="363"/>
    </location>
</feature>
<dbReference type="AlphaFoldDB" id="A0A194VH54"/>
<proteinExistence type="inferred from homology"/>
<dbReference type="Gene3D" id="3.20.20.80">
    <property type="entry name" value="Glycosidases"/>
    <property type="match status" value="1"/>
</dbReference>
<keyword evidence="12" id="KW-1185">Reference proteome</keyword>
<feature type="signal peptide" evidence="7">
    <location>
        <begin position="1"/>
        <end position="26"/>
    </location>
</feature>
<dbReference type="SUPFAM" id="SSF51445">
    <property type="entry name" value="(Trans)glycosidases"/>
    <property type="match status" value="1"/>
</dbReference>
<protein>
    <recommendedName>
        <fullName evidence="5">Beta-galactosidase</fullName>
        <ecNumber evidence="5">3.2.1.23</ecNumber>
    </recommendedName>
</protein>
<evidence type="ECO:0000256" key="5">
    <source>
        <dbReference type="RuleBase" id="RU000675"/>
    </source>
</evidence>
<dbReference type="GO" id="GO:0004565">
    <property type="term" value="F:beta-galactosidase activity"/>
    <property type="evidence" value="ECO:0007669"/>
    <property type="project" value="UniProtKB-EC"/>
</dbReference>
<dbReference type="Pfam" id="PF21467">
    <property type="entry name" value="BetaGal_gal-bd"/>
    <property type="match status" value="1"/>
</dbReference>
<dbReference type="PRINTS" id="PR00742">
    <property type="entry name" value="GLHYDRLASE35"/>
</dbReference>
<evidence type="ECO:0000259" key="8">
    <source>
        <dbReference type="Pfam" id="PF01301"/>
    </source>
</evidence>
<dbReference type="PANTHER" id="PTHR23421">
    <property type="entry name" value="BETA-GALACTOSIDASE RELATED"/>
    <property type="match status" value="1"/>
</dbReference>
<dbReference type="EC" id="3.2.1.23" evidence="5"/>
<dbReference type="PROSITE" id="PS01182">
    <property type="entry name" value="GLYCOSYL_HYDROL_F35"/>
    <property type="match status" value="1"/>
</dbReference>
<dbReference type="Proteomes" id="UP000078559">
    <property type="component" value="Unassembled WGS sequence"/>
</dbReference>
<sequence>MRPHAFPASASLALAYRALVLPFSAAASSVAVPAFTYNNNSFLLHGEPYVIVGGQMDPQRIPPEYWRDRLAKARAMGLNTIFSYVYWNLLEPDQGQWLSNKPSNDIAEYFRIAQEEGLHTVLRPGPYICGEREWGGFPAWLATVPGLVVRTYNEPFLNYSKSYLERLAADLRPMQVTHGGPLLMVQVENEYGSYGSNHNYTQAMKDILLENFDVPLYTNDGGVEFTLVGGTVPGVLAETDGDPSSGFAARDQYVTDVSELGPLLDGEYYTLAPDTWGSDSTHITADGKPSTIDQFVKDLNIVLGSNNSISLYMFHGGTNFALSNGALWKNHTAAFTTSYDYGSPLDESGRTTDYYFILRDTVQSYFPDGSIPEPAVNIPRTSISDITLSPRLRLFDTTSATAKNDSPITMEHLGQSYGFVLYEHQATHSISGLLQPGDRPRDRVIVYVNGSRVGVIDSIYQYPRNITVDLQSGDILQLLVENLGRVDYWSLEAYTFDGLRDPYKGIVGEVTIGNTTINGWTTTSLPVDAVPSFSSKGNISTNGATPMFYSGTFEVDGKYSDPMRLDTFLAIPNGVKGVVWVNNFNLGRYWTIGPQQSLYLPGTVLKGGQTNEIVVLELEPGNQTMIARGEAERIWGNNPDPDYL</sequence>
<dbReference type="Gene3D" id="2.60.120.260">
    <property type="entry name" value="Galactose-binding domain-like"/>
    <property type="match status" value="2"/>
</dbReference>
<dbReference type="InterPro" id="IPR017853">
    <property type="entry name" value="GH"/>
</dbReference>
<dbReference type="OrthoDB" id="1657402at2759"/>
<dbReference type="InterPro" id="IPR031330">
    <property type="entry name" value="Gly_Hdrlase_35_cat"/>
</dbReference>
<feature type="domain" description="Beta-galactosidase galactose-binding" evidence="10">
    <location>
        <begin position="546"/>
        <end position="608"/>
    </location>
</feature>
<feature type="active site" description="Nucleophile" evidence="4">
    <location>
        <position position="267"/>
    </location>
</feature>
<dbReference type="InterPro" id="IPR019801">
    <property type="entry name" value="Glyco_hydro_35_CS"/>
</dbReference>
<dbReference type="InterPro" id="IPR026283">
    <property type="entry name" value="B-gal_1-like"/>
</dbReference>
<dbReference type="InterPro" id="IPR048913">
    <property type="entry name" value="BetaGal_gal-bd"/>
</dbReference>
<feature type="domain" description="Beta-galactosidase 1-like first all-beta" evidence="9">
    <location>
        <begin position="407"/>
        <end position="525"/>
    </location>
</feature>
<evidence type="ECO:0000259" key="10">
    <source>
        <dbReference type="Pfam" id="PF21467"/>
    </source>
</evidence>
<dbReference type="GO" id="GO:0005975">
    <property type="term" value="P:carbohydrate metabolic process"/>
    <property type="evidence" value="ECO:0007669"/>
    <property type="project" value="InterPro"/>
</dbReference>
<evidence type="ECO:0000313" key="12">
    <source>
        <dbReference type="Proteomes" id="UP000078559"/>
    </source>
</evidence>
<keyword evidence="2 5" id="KW-0378">Hydrolase</keyword>
<dbReference type="SUPFAM" id="SSF49785">
    <property type="entry name" value="Galactose-binding domain-like"/>
    <property type="match status" value="1"/>
</dbReference>
<dbReference type="EMBL" id="KN796113">
    <property type="protein sequence ID" value="KUI63464.1"/>
    <property type="molecule type" value="Genomic_DNA"/>
</dbReference>
<evidence type="ECO:0000256" key="7">
    <source>
        <dbReference type="SAM" id="SignalP"/>
    </source>
</evidence>
<name>A0A194VH54_CYTMA</name>
<dbReference type="SMR" id="A0A194VH54"/>
<comment type="catalytic activity">
    <reaction evidence="5">
        <text>Hydrolysis of terminal non-reducing beta-D-galactose residues in beta-D-galactosides.</text>
        <dbReference type="EC" id="3.2.1.23"/>
    </reaction>
</comment>
<gene>
    <name evidence="11" type="ORF">VM1G_10338</name>
</gene>
<feature type="active site" description="Proton donor" evidence="4">
    <location>
        <position position="190"/>
    </location>
</feature>
<dbReference type="InterPro" id="IPR001944">
    <property type="entry name" value="Glycoside_Hdrlase_35"/>
</dbReference>
<evidence type="ECO:0000259" key="9">
    <source>
        <dbReference type="Pfam" id="PF21317"/>
    </source>
</evidence>
<comment type="similarity">
    <text evidence="1 6">Belongs to the glycosyl hydrolase 35 family.</text>
</comment>
<dbReference type="Pfam" id="PF21317">
    <property type="entry name" value="BetaGal_ABD_1"/>
    <property type="match status" value="1"/>
</dbReference>
<dbReference type="InterPro" id="IPR048912">
    <property type="entry name" value="BetaGal1-like_ABD1"/>
</dbReference>
<evidence type="ECO:0000313" key="11">
    <source>
        <dbReference type="EMBL" id="KUI63464.1"/>
    </source>
</evidence>
<dbReference type="Pfam" id="PF01301">
    <property type="entry name" value="Glyco_hydro_35"/>
    <property type="match status" value="1"/>
</dbReference>
<dbReference type="InterPro" id="IPR008979">
    <property type="entry name" value="Galactose-bd-like_sf"/>
</dbReference>